<dbReference type="AlphaFoldDB" id="A0A414HV22"/>
<organism evidence="1 2">
    <name type="scientific">Bacteroides thetaiotaomicron</name>
    <dbReference type="NCBI Taxonomy" id="818"/>
    <lineage>
        <taxon>Bacteria</taxon>
        <taxon>Pseudomonadati</taxon>
        <taxon>Bacteroidota</taxon>
        <taxon>Bacteroidia</taxon>
        <taxon>Bacteroidales</taxon>
        <taxon>Bacteroidaceae</taxon>
        <taxon>Bacteroides</taxon>
    </lineage>
</organism>
<sequence length="77" mass="8834">MTKRQQLGLMFKQLQEFCKQNGIQVIAVAGYENDSGELTSISYARGHSKQIVQMITEEMKINSNLDEFIRTTAVMKY</sequence>
<protein>
    <submittedName>
        <fullName evidence="1">Uncharacterized protein</fullName>
    </submittedName>
</protein>
<reference evidence="1 2" key="1">
    <citation type="submission" date="2018-08" db="EMBL/GenBank/DDBJ databases">
        <title>A genome reference for cultivated species of the human gut microbiota.</title>
        <authorList>
            <person name="Zou Y."/>
            <person name="Xue W."/>
            <person name="Luo G."/>
        </authorList>
    </citation>
    <scope>NUCLEOTIDE SEQUENCE [LARGE SCALE GENOMIC DNA]</scope>
    <source>
        <strain evidence="1 2">AM30-26</strain>
    </source>
</reference>
<dbReference type="EMBL" id="QSJP01000001">
    <property type="protein sequence ID" value="RHD91639.1"/>
    <property type="molecule type" value="Genomic_DNA"/>
</dbReference>
<dbReference type="Proteomes" id="UP000284785">
    <property type="component" value="Unassembled WGS sequence"/>
</dbReference>
<evidence type="ECO:0000313" key="1">
    <source>
        <dbReference type="EMBL" id="RHD91639.1"/>
    </source>
</evidence>
<accession>A0A414HV22</accession>
<name>A0A414HV22_BACT4</name>
<evidence type="ECO:0000313" key="2">
    <source>
        <dbReference type="Proteomes" id="UP000284785"/>
    </source>
</evidence>
<comment type="caution">
    <text evidence="1">The sequence shown here is derived from an EMBL/GenBank/DDBJ whole genome shotgun (WGS) entry which is preliminary data.</text>
</comment>
<proteinExistence type="predicted"/>
<dbReference type="RefSeq" id="WP_118214343.1">
    <property type="nucleotide sequence ID" value="NZ_JADMTW010000022.1"/>
</dbReference>
<gene>
    <name evidence="1" type="ORF">DW780_01155</name>
</gene>